<feature type="domain" description="HDOD" evidence="2">
    <location>
        <begin position="179"/>
        <end position="370"/>
    </location>
</feature>
<evidence type="ECO:0000256" key="1">
    <source>
        <dbReference type="SAM" id="Coils"/>
    </source>
</evidence>
<dbReference type="Proteomes" id="UP000603434">
    <property type="component" value="Unassembled WGS sequence"/>
</dbReference>
<keyword evidence="1" id="KW-0175">Coiled coil</keyword>
<dbReference type="Pfam" id="PF08668">
    <property type="entry name" value="HDOD"/>
    <property type="match status" value="1"/>
</dbReference>
<dbReference type="SUPFAM" id="SSF109604">
    <property type="entry name" value="HD-domain/PDEase-like"/>
    <property type="match status" value="1"/>
</dbReference>
<dbReference type="NCBIfam" id="TIGR00277">
    <property type="entry name" value="HDIG"/>
    <property type="match status" value="1"/>
</dbReference>
<evidence type="ECO:0000313" key="3">
    <source>
        <dbReference type="EMBL" id="MBC8363206.1"/>
    </source>
</evidence>
<evidence type="ECO:0000259" key="2">
    <source>
        <dbReference type="PROSITE" id="PS51833"/>
    </source>
</evidence>
<dbReference type="InterPro" id="IPR013976">
    <property type="entry name" value="HDOD"/>
</dbReference>
<dbReference type="InterPro" id="IPR011006">
    <property type="entry name" value="CheY-like_superfamily"/>
</dbReference>
<dbReference type="Gene3D" id="1.10.3210.10">
    <property type="entry name" value="Hypothetical protein af1432"/>
    <property type="match status" value="1"/>
</dbReference>
<reference evidence="3 4" key="1">
    <citation type="submission" date="2020-08" db="EMBL/GenBank/DDBJ databases">
        <title>Bridging the membrane lipid divide: bacteria of the FCB group superphylum have the potential to synthesize archaeal ether lipids.</title>
        <authorList>
            <person name="Villanueva L."/>
            <person name="Von Meijenfeldt F.A.B."/>
            <person name="Westbye A.B."/>
            <person name="Yadav S."/>
            <person name="Hopmans E.C."/>
            <person name="Dutilh B.E."/>
            <person name="Sinninghe Damste J.S."/>
        </authorList>
    </citation>
    <scope>NUCLEOTIDE SEQUENCE [LARGE SCALE GENOMIC DNA]</scope>
    <source>
        <strain evidence="3">NIOZ-UU30</strain>
    </source>
</reference>
<dbReference type="PANTHER" id="PTHR33525">
    <property type="match status" value="1"/>
</dbReference>
<dbReference type="SUPFAM" id="SSF52172">
    <property type="entry name" value="CheY-like"/>
    <property type="match status" value="1"/>
</dbReference>
<gene>
    <name evidence="3" type="ORF">H8E23_17625</name>
</gene>
<dbReference type="PANTHER" id="PTHR33525:SF3">
    <property type="entry name" value="RIBONUCLEASE Y"/>
    <property type="match status" value="1"/>
</dbReference>
<name>A0A8J6NU03_9BACT</name>
<comment type="caution">
    <text evidence="3">The sequence shown here is derived from an EMBL/GenBank/DDBJ whole genome shotgun (WGS) entry which is preliminary data.</text>
</comment>
<proteinExistence type="predicted"/>
<dbReference type="EMBL" id="JACNJH010000272">
    <property type="protein sequence ID" value="MBC8363206.1"/>
    <property type="molecule type" value="Genomic_DNA"/>
</dbReference>
<sequence length="445" mass="49856">MKPVLVASTDSEEAQKISKIIAQDHKVAIIESSDMLDSLVNVSAMVILDHSFYEHCGPEFFRKLLEGPHPPFLMLTPPDDIRTIVDIVEIGIGYIPKVPEYQKLLGLTANNTLAQLKENEQLKQNVLSLKQRVEELEKAQSEQRESPKGNSFPKTRLLDEKTNILDEIIVVFKRGEIELPTLPLMSIKFQEMMNIGANLQVIGAFLKQDMAISSKLISVSNSAYYRGVNESKNLGQAVGRLGLKNTKRYVDAVCNRSLYVTKNKRFLTLLESLWEHSLACAYVSQILDESLALSLENDAFTMGLLHDIGKLLLLQVIGQLQLKKKIGDQLEVSEILNTINLHHGKFGAALLKKWNFSEGFSRIAAYHDDLEKADTVSNDLLVVHFGNLMAKSMGFSLNDQGDDRKEKLDLVDTESARRLGLDDSMIDEFKHKVSGFMSELKGLLA</sequence>
<organism evidence="3 4">
    <name type="scientific">Candidatus Desulfatibia profunda</name>
    <dbReference type="NCBI Taxonomy" id="2841695"/>
    <lineage>
        <taxon>Bacteria</taxon>
        <taxon>Pseudomonadati</taxon>
        <taxon>Thermodesulfobacteriota</taxon>
        <taxon>Desulfobacteria</taxon>
        <taxon>Desulfobacterales</taxon>
        <taxon>Desulfobacterales incertae sedis</taxon>
        <taxon>Candidatus Desulfatibia</taxon>
    </lineage>
</organism>
<dbReference type="PROSITE" id="PS51833">
    <property type="entry name" value="HDOD"/>
    <property type="match status" value="1"/>
</dbReference>
<protein>
    <submittedName>
        <fullName evidence="3">HDOD domain-containing protein</fullName>
    </submittedName>
</protein>
<dbReference type="InterPro" id="IPR006675">
    <property type="entry name" value="HDIG_dom"/>
</dbReference>
<evidence type="ECO:0000313" key="4">
    <source>
        <dbReference type="Proteomes" id="UP000603434"/>
    </source>
</evidence>
<feature type="coiled-coil region" evidence="1">
    <location>
        <begin position="119"/>
        <end position="146"/>
    </location>
</feature>
<accession>A0A8J6NU03</accession>
<dbReference type="InterPro" id="IPR052340">
    <property type="entry name" value="RNase_Y/CdgJ"/>
</dbReference>
<dbReference type="AlphaFoldDB" id="A0A8J6NU03"/>